<gene>
    <name evidence="2" type="ORF">CHUDEA7_5340</name>
    <name evidence="3" type="ORF">GY17_00002421</name>
</gene>
<evidence type="ECO:0000313" key="3">
    <source>
        <dbReference type="EMBL" id="PPS95763.1"/>
    </source>
</evidence>
<dbReference type="Proteomes" id="UP000199752">
    <property type="component" value="Chromosome 7"/>
</dbReference>
<evidence type="ECO:0000313" key="2">
    <source>
        <dbReference type="EMBL" id="CUV07525.1"/>
    </source>
</evidence>
<dbReference type="VEuPathDB" id="CryptoDB:Chro.70594"/>
<dbReference type="EMBL" id="LN877953">
    <property type="protein sequence ID" value="CUV07525.1"/>
    <property type="molecule type" value="Genomic_DNA"/>
</dbReference>
<dbReference type="Proteomes" id="UP001429100">
    <property type="component" value="Unassembled WGS sequence"/>
</dbReference>
<reference evidence="2" key="2">
    <citation type="submission" date="2015-08" db="EMBL/GenBank/DDBJ databases">
        <authorList>
            <person name="Babu N.S."/>
            <person name="Beckwith C.J."/>
            <person name="Beseler K.G."/>
            <person name="Brison A."/>
            <person name="Carone J.V."/>
            <person name="Caskin T.P."/>
            <person name="Diamond M."/>
            <person name="Durham M.E."/>
            <person name="Foxe J.M."/>
            <person name="Go M."/>
            <person name="Henderson B.A."/>
            <person name="Jones I.B."/>
            <person name="McGettigan J.A."/>
            <person name="Micheletti S.J."/>
            <person name="Nasrallah M.E."/>
            <person name="Ortiz D."/>
            <person name="Piller C.R."/>
            <person name="Privatt S.R."/>
            <person name="Schneider S.L."/>
            <person name="Sharp S."/>
            <person name="Smith T.C."/>
            <person name="Stanton J.D."/>
            <person name="Ullery H.E."/>
            <person name="Wilson R.J."/>
            <person name="Serrano M.G."/>
            <person name="Buck G."/>
            <person name="Lee V."/>
            <person name="Wang Y."/>
            <person name="Carvalho R."/>
            <person name="Voegtly L."/>
            <person name="Shi R."/>
            <person name="Duckworth R."/>
            <person name="Johnson A."/>
            <person name="Loviza R."/>
            <person name="Walstead R."/>
            <person name="Shah Z."/>
            <person name="Kiflezghi M."/>
            <person name="Wade K."/>
            <person name="Ball S.L."/>
            <person name="Bradley K.W."/>
            <person name="Asai D.J."/>
            <person name="Bowman C.A."/>
            <person name="Russell D.A."/>
            <person name="Pope W.H."/>
            <person name="Jacobs-Sera D."/>
            <person name="Hendrix R.W."/>
            <person name="Hatfull G.F."/>
        </authorList>
    </citation>
    <scope>NUCLEOTIDE SEQUENCE [LARGE SCALE GENOMIC DNA]</scope>
</reference>
<dbReference type="AlphaFoldDB" id="A0A0S4TLA5"/>
<name>A0A0S4TLA5_CRYHO</name>
<keyword evidence="4" id="KW-1185">Reference proteome</keyword>
<evidence type="ECO:0000256" key="1">
    <source>
        <dbReference type="SAM" id="MobiDB-lite"/>
    </source>
</evidence>
<accession>A0A0S4TLA5</accession>
<organism evidence="2">
    <name type="scientific">Cryptosporidium hominis</name>
    <dbReference type="NCBI Taxonomy" id="237895"/>
    <lineage>
        <taxon>Eukaryota</taxon>
        <taxon>Sar</taxon>
        <taxon>Alveolata</taxon>
        <taxon>Apicomplexa</taxon>
        <taxon>Conoidasida</taxon>
        <taxon>Coccidia</taxon>
        <taxon>Eucoccidiorida</taxon>
        <taxon>Eimeriorina</taxon>
        <taxon>Cryptosporidiidae</taxon>
        <taxon>Cryptosporidium</taxon>
    </lineage>
</organism>
<dbReference type="VEuPathDB" id="CryptoDB:GY17_00002421"/>
<sequence>MTELITENETGRLKHYSSHGGFGIPKYAGEIIIVRFERSQIFPEETNNDDYDNWKLPEDVSCNVWMMDSIGEFIDCVTDPDNPALDGCVSVSSDIERYFPRAKIDLNAVQSSGTGIILVTLNTKTSSIYEVMKNLTVYLDVVNPSTFRNKDKFYKAEEEKEVWNIFSFSPVEDKSVYDIDEDWNNIAVMMFFIYADRWNMKPLSHMYLANSLIEKIKDSKNLCYALNNIILRDLELPEGCRSIRSLLLGDDEGINKNKNADKVENQILGLDESEDANLDGPLLVKHSSSITDYKYLLNRLKERKDYLKEFLTKNKDKILEGKVLIDQDGKAKYFNGDFNSGSNKTPTEESFVEDSDSEFYPQPSSLESTNKDIQLLKQEMSELQLQLVGIMDMFMATSPASFTVHGTANEITYKSLLEEIQYMESALILHSQSLKAKKSEVANQFVVTDNDQISVLQPVISNSGYAQFIERMEKLRESVELYGVKSREAVIDNKNLMSESREYAFNKIKSIEIRFDQLNHEFNNFIFSISCSSIPSYINSANQSLSWN</sequence>
<dbReference type="VEuPathDB" id="CryptoDB:CHUDEA7_5340"/>
<dbReference type="EMBL" id="JTAI01000006">
    <property type="protein sequence ID" value="PPS95763.1"/>
    <property type="molecule type" value="Genomic_DNA"/>
</dbReference>
<evidence type="ECO:0000313" key="4">
    <source>
        <dbReference type="Proteomes" id="UP001429100"/>
    </source>
</evidence>
<feature type="region of interest" description="Disordered" evidence="1">
    <location>
        <begin position="337"/>
        <end position="365"/>
    </location>
</feature>
<dbReference type="VEuPathDB" id="CryptoDB:ChTU502y2012_407g2640"/>
<protein>
    <submittedName>
        <fullName evidence="2">Uncharacterized protein</fullName>
    </submittedName>
</protein>
<reference evidence="3 4" key="3">
    <citation type="submission" date="2017-10" db="EMBL/GenBank/DDBJ databases">
        <title>Consistent, comparative and evidence-based genome annotation and re-annotation for the closely-related species, Cryptosporidium parvum, C. hominis and C. tyzzeri.</title>
        <authorList>
            <person name="Baptista R.P."/>
            <person name="Li Y."/>
            <person name="Sateriale A."/>
            <person name="Striepen B."/>
            <person name="Kissinger J.C."/>
        </authorList>
    </citation>
    <scope>NUCLEOTIDE SEQUENCE [LARGE SCALE GENOMIC DNA]</scope>
    <source>
        <strain evidence="3">30976</strain>
    </source>
</reference>
<proteinExistence type="predicted"/>
<reference evidence="3 4" key="1">
    <citation type="submission" date="2014-11" db="EMBL/GenBank/DDBJ databases">
        <title>Comparative genomic analysis of Cryptosporidium hominis reveals occurrence of genetic recombination in virulent subtypes.</title>
        <authorList>
            <person name="Guo Y."/>
            <person name="Tang K."/>
            <person name="Frace M."/>
            <person name="Li N."/>
            <person name="Roellig D.M."/>
            <person name="Sammons S."/>
            <person name="Knipe K."/>
            <person name="Rowe L."/>
            <person name="Feng Y."/>
            <person name="Xiao L."/>
        </authorList>
    </citation>
    <scope>NUCLEOTIDE SEQUENCE [LARGE SCALE GENOMIC DNA]</scope>
    <source>
        <strain evidence="3">30976</strain>
    </source>
</reference>